<evidence type="ECO:0000256" key="1">
    <source>
        <dbReference type="SAM" id="MobiDB-lite"/>
    </source>
</evidence>
<protein>
    <submittedName>
        <fullName evidence="2">Uncharacterized protein DUF664</fullName>
    </submittedName>
</protein>
<dbReference type="AlphaFoldDB" id="A0A3D9LEY3"/>
<feature type="region of interest" description="Disordered" evidence="1">
    <location>
        <begin position="1"/>
        <end position="25"/>
    </location>
</feature>
<proteinExistence type="predicted"/>
<organism evidence="2 3">
    <name type="scientific">Citricoccus muralis</name>
    <dbReference type="NCBI Taxonomy" id="169134"/>
    <lineage>
        <taxon>Bacteria</taxon>
        <taxon>Bacillati</taxon>
        <taxon>Actinomycetota</taxon>
        <taxon>Actinomycetes</taxon>
        <taxon>Micrococcales</taxon>
        <taxon>Micrococcaceae</taxon>
        <taxon>Citricoccus</taxon>
    </lineage>
</organism>
<name>A0A3D9LEY3_9MICC</name>
<evidence type="ECO:0000313" key="3">
    <source>
        <dbReference type="Proteomes" id="UP000256727"/>
    </source>
</evidence>
<sequence>MTSSDDSSDGTTNDQPWVPPPWDPPLAGTEIEHVLGSLERLRVTFRWKTGGLDVAGLATTIGASRLTMGGLIKHLAGVEVMKAGPEIDGSSPGEPWASAPWDEVQDWDFTSAGQDSPEQLYALYDAAVAQAQSRLEAALDRGGLDQRIALSDQVDLEVSLRRNLFDLIEEYSRHLGHADLIREAVDGQVGLDPPYPEAS</sequence>
<reference evidence="2 3" key="1">
    <citation type="submission" date="2018-07" db="EMBL/GenBank/DDBJ databases">
        <title>Sequencing the genomes of 1000 actinobacteria strains.</title>
        <authorList>
            <person name="Klenk H.-P."/>
        </authorList>
    </citation>
    <scope>NUCLEOTIDE SEQUENCE [LARGE SCALE GENOMIC DNA]</scope>
    <source>
        <strain evidence="2 3">DSM 14442</strain>
    </source>
</reference>
<dbReference type="InterPro" id="IPR034660">
    <property type="entry name" value="DinB/YfiT-like"/>
</dbReference>
<keyword evidence="3" id="KW-1185">Reference proteome</keyword>
<dbReference type="Proteomes" id="UP000256727">
    <property type="component" value="Unassembled WGS sequence"/>
</dbReference>
<dbReference type="OrthoDB" id="4548523at2"/>
<dbReference type="EMBL" id="QREH01000001">
    <property type="protein sequence ID" value="REE04410.1"/>
    <property type="molecule type" value="Genomic_DNA"/>
</dbReference>
<comment type="caution">
    <text evidence="2">The sequence shown here is derived from an EMBL/GenBank/DDBJ whole genome shotgun (WGS) entry which is preliminary data.</text>
</comment>
<evidence type="ECO:0000313" key="2">
    <source>
        <dbReference type="EMBL" id="REE04410.1"/>
    </source>
</evidence>
<gene>
    <name evidence="2" type="ORF">C8E99_2245</name>
</gene>
<accession>A0A3D9LEY3</accession>
<feature type="compositionally biased region" description="Low complexity" evidence="1">
    <location>
        <begin position="1"/>
        <end position="16"/>
    </location>
</feature>
<dbReference type="InterPro" id="IPR007061">
    <property type="entry name" value="MST-like"/>
</dbReference>
<dbReference type="SUPFAM" id="SSF109854">
    <property type="entry name" value="DinB/YfiT-like putative metalloenzymes"/>
    <property type="match status" value="1"/>
</dbReference>
<dbReference type="Gene3D" id="1.20.120.450">
    <property type="entry name" value="dinb family like domain"/>
    <property type="match status" value="1"/>
</dbReference>
<dbReference type="RefSeq" id="WP_115932348.1">
    <property type="nucleotide sequence ID" value="NZ_QREH01000001.1"/>
</dbReference>
<dbReference type="Pfam" id="PF04978">
    <property type="entry name" value="MST"/>
    <property type="match status" value="1"/>
</dbReference>